<name>A0ACC4CUL5_POPAL</name>
<proteinExistence type="predicted"/>
<evidence type="ECO:0000313" key="2">
    <source>
        <dbReference type="Proteomes" id="UP000309997"/>
    </source>
</evidence>
<dbReference type="EMBL" id="RCHU02000002">
    <property type="protein sequence ID" value="KAL3604562.1"/>
    <property type="molecule type" value="Genomic_DNA"/>
</dbReference>
<sequence>MAGVGEKNARMSLSQACTCRENSGILGDLYCLFSATNTEDVKDISKVLHAVFTSLLSDFGEFFRWLQKLGGRRMVVEATPRGERKAFSQGVV</sequence>
<evidence type="ECO:0000313" key="1">
    <source>
        <dbReference type="EMBL" id="KAL3604562.1"/>
    </source>
</evidence>
<comment type="caution">
    <text evidence="1">The sequence shown here is derived from an EMBL/GenBank/DDBJ whole genome shotgun (WGS) entry which is preliminary data.</text>
</comment>
<accession>A0ACC4CUL5</accession>
<gene>
    <name evidence="1" type="ORF">D5086_005421</name>
</gene>
<keyword evidence="2" id="KW-1185">Reference proteome</keyword>
<organism evidence="1 2">
    <name type="scientific">Populus alba</name>
    <name type="common">White poplar</name>
    <dbReference type="NCBI Taxonomy" id="43335"/>
    <lineage>
        <taxon>Eukaryota</taxon>
        <taxon>Viridiplantae</taxon>
        <taxon>Streptophyta</taxon>
        <taxon>Embryophyta</taxon>
        <taxon>Tracheophyta</taxon>
        <taxon>Spermatophyta</taxon>
        <taxon>Magnoliopsida</taxon>
        <taxon>eudicotyledons</taxon>
        <taxon>Gunneridae</taxon>
        <taxon>Pentapetalae</taxon>
        <taxon>rosids</taxon>
        <taxon>fabids</taxon>
        <taxon>Malpighiales</taxon>
        <taxon>Salicaceae</taxon>
        <taxon>Saliceae</taxon>
        <taxon>Populus</taxon>
    </lineage>
</organism>
<protein>
    <submittedName>
        <fullName evidence="1">Uncharacterized protein</fullName>
    </submittedName>
</protein>
<dbReference type="Proteomes" id="UP000309997">
    <property type="component" value="Unassembled WGS sequence"/>
</dbReference>
<reference evidence="1 2" key="1">
    <citation type="journal article" date="2024" name="Plant Biotechnol. J.">
        <title>Genome and CRISPR/Cas9 system of a widespread forest tree (Populus alba) in the world.</title>
        <authorList>
            <person name="Liu Y.J."/>
            <person name="Jiang P.F."/>
            <person name="Han X.M."/>
            <person name="Li X.Y."/>
            <person name="Wang H.M."/>
            <person name="Wang Y.J."/>
            <person name="Wang X.X."/>
            <person name="Zeng Q.Y."/>
        </authorList>
    </citation>
    <scope>NUCLEOTIDE SEQUENCE [LARGE SCALE GENOMIC DNA]</scope>
    <source>
        <strain evidence="2">cv. PAL-ZL1</strain>
    </source>
</reference>